<dbReference type="InterPro" id="IPR000412">
    <property type="entry name" value="ABC_2_transport"/>
</dbReference>
<keyword evidence="5" id="KW-1003">Cell membrane</keyword>
<feature type="transmembrane region" description="Helical" evidence="5">
    <location>
        <begin position="239"/>
        <end position="262"/>
    </location>
</feature>
<feature type="transmembrane region" description="Helical" evidence="5">
    <location>
        <begin position="44"/>
        <end position="67"/>
    </location>
</feature>
<evidence type="ECO:0000256" key="4">
    <source>
        <dbReference type="ARBA" id="ARBA00023136"/>
    </source>
</evidence>
<name>A0A5K7XE16_9BACT</name>
<feature type="domain" description="ABC transmembrane type-2" evidence="6">
    <location>
        <begin position="12"/>
        <end position="265"/>
    </location>
</feature>
<keyword evidence="4 5" id="KW-0472">Membrane</keyword>
<evidence type="ECO:0000256" key="1">
    <source>
        <dbReference type="ARBA" id="ARBA00004141"/>
    </source>
</evidence>
<organism evidence="7 8">
    <name type="scientific">Lacipirellula parvula</name>
    <dbReference type="NCBI Taxonomy" id="2650471"/>
    <lineage>
        <taxon>Bacteria</taxon>
        <taxon>Pseudomonadati</taxon>
        <taxon>Planctomycetota</taxon>
        <taxon>Planctomycetia</taxon>
        <taxon>Pirellulales</taxon>
        <taxon>Lacipirellulaceae</taxon>
        <taxon>Lacipirellula</taxon>
    </lineage>
</organism>
<dbReference type="PANTHER" id="PTHR43077:SF10">
    <property type="entry name" value="TRANSPORT PERMEASE PROTEIN"/>
    <property type="match status" value="1"/>
</dbReference>
<feature type="transmembrane region" description="Helical" evidence="5">
    <location>
        <begin position="154"/>
        <end position="174"/>
    </location>
</feature>
<dbReference type="GO" id="GO:0140359">
    <property type="term" value="F:ABC-type transporter activity"/>
    <property type="evidence" value="ECO:0007669"/>
    <property type="project" value="InterPro"/>
</dbReference>
<feature type="transmembrane region" description="Helical" evidence="5">
    <location>
        <begin position="125"/>
        <end position="147"/>
    </location>
</feature>
<gene>
    <name evidence="7" type="ORF">PLANPX_4632</name>
</gene>
<protein>
    <recommendedName>
        <fullName evidence="5">Transport permease protein</fullName>
    </recommendedName>
</protein>
<accession>A0A5K7XE16</accession>
<reference evidence="8" key="1">
    <citation type="submission" date="2019-10" db="EMBL/GenBank/DDBJ databases">
        <title>Lacipirellula parvula gen. nov., sp. nov., representing a lineage of planctomycetes widespread in freshwater anoxic habitats, and description of the family Lacipirellulaceae.</title>
        <authorList>
            <person name="Dedysh S.N."/>
            <person name="Kulichevskaya I.S."/>
            <person name="Beletsky A.V."/>
            <person name="Rakitin A.L."/>
            <person name="Mardanov A.V."/>
            <person name="Ivanova A.A."/>
            <person name="Saltykova V.X."/>
            <person name="Rijpstra W.I.C."/>
            <person name="Sinninghe Damste J.S."/>
            <person name="Ravin N.V."/>
        </authorList>
    </citation>
    <scope>NUCLEOTIDE SEQUENCE [LARGE SCALE GENOMIC DNA]</scope>
    <source>
        <strain evidence="8">PX69</strain>
    </source>
</reference>
<evidence type="ECO:0000313" key="8">
    <source>
        <dbReference type="Proteomes" id="UP000326837"/>
    </source>
</evidence>
<dbReference type="Proteomes" id="UP000326837">
    <property type="component" value="Chromosome"/>
</dbReference>
<proteinExistence type="inferred from homology"/>
<evidence type="ECO:0000256" key="3">
    <source>
        <dbReference type="ARBA" id="ARBA00022989"/>
    </source>
</evidence>
<keyword evidence="5" id="KW-0813">Transport</keyword>
<feature type="transmembrane region" description="Helical" evidence="5">
    <location>
        <begin position="16"/>
        <end position="32"/>
    </location>
</feature>
<evidence type="ECO:0000259" key="6">
    <source>
        <dbReference type="PROSITE" id="PS51012"/>
    </source>
</evidence>
<dbReference type="PANTHER" id="PTHR43077">
    <property type="entry name" value="TRANSPORT PERMEASE YVFS-RELATED"/>
    <property type="match status" value="1"/>
</dbReference>
<comment type="subcellular location">
    <subcellularLocation>
        <location evidence="5">Cell membrane</location>
        <topology evidence="5">Multi-pass membrane protein</topology>
    </subcellularLocation>
    <subcellularLocation>
        <location evidence="1">Membrane</location>
        <topology evidence="1">Multi-pass membrane protein</topology>
    </subcellularLocation>
</comment>
<dbReference type="InterPro" id="IPR051328">
    <property type="entry name" value="T7SS_ABC-Transporter"/>
</dbReference>
<comment type="similarity">
    <text evidence="5">Belongs to the ABC-2 integral membrane protein family.</text>
</comment>
<evidence type="ECO:0000256" key="5">
    <source>
        <dbReference type="RuleBase" id="RU361157"/>
    </source>
</evidence>
<dbReference type="Pfam" id="PF01061">
    <property type="entry name" value="ABC2_membrane"/>
    <property type="match status" value="1"/>
</dbReference>
<dbReference type="InterPro" id="IPR047817">
    <property type="entry name" value="ABC2_TM_bact-type"/>
</dbReference>
<keyword evidence="8" id="KW-1185">Reference proteome</keyword>
<dbReference type="KEGG" id="lpav:PLANPX_4632"/>
<evidence type="ECO:0000256" key="2">
    <source>
        <dbReference type="ARBA" id="ARBA00022692"/>
    </source>
</evidence>
<dbReference type="AlphaFoldDB" id="A0A5K7XE16"/>
<dbReference type="GO" id="GO:0043190">
    <property type="term" value="C:ATP-binding cassette (ABC) transporter complex"/>
    <property type="evidence" value="ECO:0007669"/>
    <property type="project" value="InterPro"/>
</dbReference>
<dbReference type="PIRSF" id="PIRSF006648">
    <property type="entry name" value="DrrB"/>
    <property type="match status" value="1"/>
</dbReference>
<keyword evidence="3 5" id="KW-1133">Transmembrane helix</keyword>
<keyword evidence="2 5" id="KW-0812">Transmembrane</keyword>
<dbReference type="EMBL" id="AP021861">
    <property type="protein sequence ID" value="BBO35020.1"/>
    <property type="molecule type" value="Genomic_DNA"/>
</dbReference>
<sequence length="271" mass="29284">MTLAHRELVRFFRQRNRVFGALGQPIIFWLLFSEGLRGNQLDYAHFFPGTLVMILLFTAIFATITIIEDRNEGFLQSVLVAPAPRWAMVLGKVFGGAAIAMIQGLLFLVLGALTLGLDSNLAETALAVVLMALISVALTALGFTIAWRMESTHGFHAIMSVFLLPMWLLSGAFFPGGGSGWLAWVIRLNPLTYGVAGLRHYLVFAPAAVRGDEPRSSLEAVNAAVDATATLPPVDALPLLALCWGVTIAFALLMLAAAWRIAATRTTGDMK</sequence>
<dbReference type="PROSITE" id="PS51012">
    <property type="entry name" value="ABC_TM2"/>
    <property type="match status" value="1"/>
</dbReference>
<dbReference type="InterPro" id="IPR013525">
    <property type="entry name" value="ABC2_TM"/>
</dbReference>
<evidence type="ECO:0000313" key="7">
    <source>
        <dbReference type="EMBL" id="BBO35020.1"/>
    </source>
</evidence>
<feature type="transmembrane region" description="Helical" evidence="5">
    <location>
        <begin position="88"/>
        <end position="113"/>
    </location>
</feature>